<comment type="catalytic activity">
    <reaction evidence="4">
        <text>uridine(13) in tRNA = pseudouridine(13) in tRNA</text>
        <dbReference type="Rhea" id="RHEA:42540"/>
        <dbReference type="Rhea" id="RHEA-COMP:10105"/>
        <dbReference type="Rhea" id="RHEA-COMP:10106"/>
        <dbReference type="ChEBI" id="CHEBI:65314"/>
        <dbReference type="ChEBI" id="CHEBI:65315"/>
        <dbReference type="EC" id="5.4.99.27"/>
    </reaction>
</comment>
<keyword evidence="3 4" id="KW-0413">Isomerase</keyword>
<dbReference type="PANTHER" id="PTHR47811">
    <property type="entry name" value="TRNA PSEUDOURIDINE SYNTHASE D"/>
    <property type="match status" value="1"/>
</dbReference>
<dbReference type="GO" id="GO:0160150">
    <property type="term" value="F:tRNA pseudouridine(13) synthase activity"/>
    <property type="evidence" value="ECO:0007669"/>
    <property type="project" value="UniProtKB-EC"/>
</dbReference>
<organism evidence="6 7">
    <name type="scientific">Pseudohongiella spirulinae</name>
    <dbReference type="NCBI Taxonomy" id="1249552"/>
    <lineage>
        <taxon>Bacteria</taxon>
        <taxon>Pseudomonadati</taxon>
        <taxon>Pseudomonadota</taxon>
        <taxon>Gammaproteobacteria</taxon>
        <taxon>Pseudomonadales</taxon>
        <taxon>Pseudohongiellaceae</taxon>
        <taxon>Pseudohongiella</taxon>
    </lineage>
</organism>
<evidence type="ECO:0000259" key="5">
    <source>
        <dbReference type="PROSITE" id="PS50984"/>
    </source>
</evidence>
<dbReference type="OrthoDB" id="1550679at2"/>
<evidence type="ECO:0000256" key="3">
    <source>
        <dbReference type="ARBA" id="ARBA00023235"/>
    </source>
</evidence>
<name>A0A0S2KCM1_9GAMM</name>
<dbReference type="EMBL" id="CP013189">
    <property type="protein sequence ID" value="ALO46061.1"/>
    <property type="molecule type" value="Genomic_DNA"/>
</dbReference>
<evidence type="ECO:0000256" key="2">
    <source>
        <dbReference type="ARBA" id="ARBA00022694"/>
    </source>
</evidence>
<protein>
    <recommendedName>
        <fullName evidence="4">tRNA pseudouridine synthase D</fullName>
        <ecNumber evidence="4">5.4.99.27</ecNumber>
    </recommendedName>
    <alternativeName>
        <fullName evidence="4">tRNA pseudouridine(13) synthase</fullName>
    </alternativeName>
    <alternativeName>
        <fullName evidence="4">tRNA pseudouridylate synthase D</fullName>
    </alternativeName>
    <alternativeName>
        <fullName evidence="4">tRNA-uridine isomerase D</fullName>
    </alternativeName>
</protein>
<comment type="function">
    <text evidence="4">Responsible for synthesis of pseudouridine from uracil-13 in transfer RNAs.</text>
</comment>
<dbReference type="GO" id="GO:0005829">
    <property type="term" value="C:cytosol"/>
    <property type="evidence" value="ECO:0007669"/>
    <property type="project" value="TreeGrafter"/>
</dbReference>
<dbReference type="PROSITE" id="PS50984">
    <property type="entry name" value="TRUD"/>
    <property type="match status" value="1"/>
</dbReference>
<gene>
    <name evidence="4" type="primary">truD</name>
    <name evidence="6" type="ORF">PS2015_1404</name>
</gene>
<dbReference type="Proteomes" id="UP000065641">
    <property type="component" value="Chromosome"/>
</dbReference>
<evidence type="ECO:0000256" key="4">
    <source>
        <dbReference type="HAMAP-Rule" id="MF_01082"/>
    </source>
</evidence>
<evidence type="ECO:0000313" key="6">
    <source>
        <dbReference type="EMBL" id="ALO46061.1"/>
    </source>
</evidence>
<dbReference type="EC" id="5.4.99.27" evidence="4"/>
<dbReference type="InterPro" id="IPR043165">
    <property type="entry name" value="TruD_insert_sf"/>
</dbReference>
<dbReference type="PANTHER" id="PTHR47811:SF1">
    <property type="entry name" value="TRNA PSEUDOURIDINE SYNTHASE D"/>
    <property type="match status" value="1"/>
</dbReference>
<sequence length="361" mass="40753">MQWCCLAANLQIHPADLSNLMHNLPRAYGQVAVQGLFKQRPEDFRVTEQLGFTCSGEGEHLWVRIQKIALNTVEVADRLARAAGVSNREVSYSGLKDRQGVCSQWFSIHNAALRPEQLRICENDNLRIMEVVRNGRKLRRGAHKGNSFYIRIRQLSGSEYRQNLLNRLMLIQQGGVPNYFGEQRFGYDNLNKATALFEGKVGRISRHQRGLLLSSARSALFNVLLANRVETGTWNSRLSGDVFNLEGTASVFADEQNDPKIDDRLAELDIHPTGPMWGAGELKTQGEAKALEEDLLAHWPIYCQGLQRLGLKQERRSLRLAVKSLHYCFCADDSLELSFNLPTGTYATAVLHELLGYQTQK</sequence>
<dbReference type="InterPro" id="IPR042214">
    <property type="entry name" value="TruD_catalytic"/>
</dbReference>
<feature type="active site" description="Nucleophile" evidence="4">
    <location>
        <position position="97"/>
    </location>
</feature>
<feature type="domain" description="TRUD" evidence="5">
    <location>
        <begin position="175"/>
        <end position="320"/>
    </location>
</feature>
<dbReference type="GO" id="GO:0031119">
    <property type="term" value="P:tRNA pseudouridine synthesis"/>
    <property type="evidence" value="ECO:0007669"/>
    <property type="project" value="UniProtKB-UniRule"/>
</dbReference>
<dbReference type="InterPro" id="IPR020103">
    <property type="entry name" value="PsdUridine_synth_cat_dom_sf"/>
</dbReference>
<dbReference type="HAMAP" id="MF_01082">
    <property type="entry name" value="TruD"/>
    <property type="match status" value="1"/>
</dbReference>
<proteinExistence type="inferred from homology"/>
<dbReference type="AlphaFoldDB" id="A0A0S2KCM1"/>
<dbReference type="Pfam" id="PF01142">
    <property type="entry name" value="TruD"/>
    <property type="match status" value="2"/>
</dbReference>
<reference evidence="6 7" key="1">
    <citation type="submission" date="2015-11" db="EMBL/GenBank/DDBJ databases">
        <authorList>
            <person name="Zhang Y."/>
            <person name="Guo Z."/>
        </authorList>
    </citation>
    <scope>NUCLEOTIDE SEQUENCE [LARGE SCALE GENOMIC DNA]</scope>
    <source>
        <strain evidence="6 7">KCTC 32221</strain>
    </source>
</reference>
<evidence type="ECO:0000313" key="7">
    <source>
        <dbReference type="Proteomes" id="UP000065641"/>
    </source>
</evidence>
<dbReference type="KEGG" id="pspi:PS2015_1404"/>
<dbReference type="Gene3D" id="3.30.2340.10">
    <property type="entry name" value="TruD, insertion domain"/>
    <property type="match status" value="1"/>
</dbReference>
<dbReference type="SUPFAM" id="SSF55120">
    <property type="entry name" value="Pseudouridine synthase"/>
    <property type="match status" value="1"/>
</dbReference>
<dbReference type="InterPro" id="IPR011760">
    <property type="entry name" value="PsdUridine_synth_TruD_insert"/>
</dbReference>
<keyword evidence="7" id="KW-1185">Reference proteome</keyword>
<accession>A0A0S2KCM1</accession>
<dbReference type="Gene3D" id="3.30.2350.20">
    <property type="entry name" value="TruD, catalytic domain"/>
    <property type="match status" value="1"/>
</dbReference>
<dbReference type="STRING" id="1249552.PS2015_1404"/>
<dbReference type="PATRIC" id="fig|1249552.3.peg.1408"/>
<keyword evidence="2 4" id="KW-0819">tRNA processing</keyword>
<evidence type="ECO:0000256" key="1">
    <source>
        <dbReference type="ARBA" id="ARBA00007953"/>
    </source>
</evidence>
<dbReference type="NCBIfam" id="NF002153">
    <property type="entry name" value="PRK00984.1-2"/>
    <property type="match status" value="1"/>
</dbReference>
<dbReference type="InterPro" id="IPR001656">
    <property type="entry name" value="PsdUridine_synth_TruD"/>
</dbReference>
<dbReference type="InterPro" id="IPR050170">
    <property type="entry name" value="TruD_pseudoU_synthase"/>
</dbReference>
<dbReference type="GO" id="GO:0003723">
    <property type="term" value="F:RNA binding"/>
    <property type="evidence" value="ECO:0007669"/>
    <property type="project" value="InterPro"/>
</dbReference>
<comment type="similarity">
    <text evidence="1 4">Belongs to the pseudouridine synthase TruD family.</text>
</comment>